<name>A0A1J5STS5_9ZZZZ</name>
<accession>A0A1J5STS5</accession>
<proteinExistence type="predicted"/>
<dbReference type="EMBL" id="MLJW01000020">
    <property type="protein sequence ID" value="OIR11395.1"/>
    <property type="molecule type" value="Genomic_DNA"/>
</dbReference>
<sequence length="165" mass="18055">MIETLTLITLATIWLIFFRPGKTPPLESRLTIERPGRYQIVLAPKLNLAQPFIEAIAQRIGNPGDATQSSETLYFAVRDKQVTGNDKDVYLLAISCRNGMLYFHGTQAPSENPGNYPETIRKFASDVLAPLPADAVRSPEIGKCIVDAVGSVAQQHGIEVNHLPG</sequence>
<comment type="caution">
    <text evidence="1">The sequence shown here is derived from an EMBL/GenBank/DDBJ whole genome shotgun (WGS) entry which is preliminary data.</text>
</comment>
<protein>
    <submittedName>
        <fullName evidence="1">Uncharacterized protein</fullName>
    </submittedName>
</protein>
<dbReference type="AlphaFoldDB" id="A0A1J5STS5"/>
<gene>
    <name evidence="1" type="ORF">GALL_68880</name>
</gene>
<organism evidence="1">
    <name type="scientific">mine drainage metagenome</name>
    <dbReference type="NCBI Taxonomy" id="410659"/>
    <lineage>
        <taxon>unclassified sequences</taxon>
        <taxon>metagenomes</taxon>
        <taxon>ecological metagenomes</taxon>
    </lineage>
</organism>
<evidence type="ECO:0000313" key="1">
    <source>
        <dbReference type="EMBL" id="OIR11395.1"/>
    </source>
</evidence>
<reference evidence="1" key="1">
    <citation type="submission" date="2016-10" db="EMBL/GenBank/DDBJ databases">
        <title>Sequence of Gallionella enrichment culture.</title>
        <authorList>
            <person name="Poehlein A."/>
            <person name="Muehling M."/>
            <person name="Daniel R."/>
        </authorList>
    </citation>
    <scope>NUCLEOTIDE SEQUENCE</scope>
</reference>